<evidence type="ECO:0000313" key="3">
    <source>
        <dbReference type="EMBL" id="MYM76093.1"/>
    </source>
</evidence>
<feature type="transmembrane region" description="Helical" evidence="1">
    <location>
        <begin position="65"/>
        <end position="82"/>
    </location>
</feature>
<keyword evidence="1" id="KW-1133">Transmembrane helix</keyword>
<keyword evidence="1" id="KW-0812">Transmembrane</keyword>
<dbReference type="InterPro" id="IPR025833">
    <property type="entry name" value="GDYXXLXY"/>
</dbReference>
<dbReference type="InterPro" id="IPR025513">
    <property type="entry name" value="DUF4401"/>
</dbReference>
<protein>
    <submittedName>
        <fullName evidence="3">DUF4401 domain-containing protein</fullName>
    </submittedName>
</protein>
<feature type="transmembrane region" description="Helical" evidence="1">
    <location>
        <begin position="34"/>
        <end position="58"/>
    </location>
</feature>
<dbReference type="EMBL" id="WWCR01000064">
    <property type="protein sequence ID" value="MYM76093.1"/>
    <property type="molecule type" value="Genomic_DNA"/>
</dbReference>
<feature type="transmembrane region" description="Helical" evidence="1">
    <location>
        <begin position="116"/>
        <end position="132"/>
    </location>
</feature>
<proteinExistence type="predicted"/>
<dbReference type="RefSeq" id="WP_161052583.1">
    <property type="nucleotide sequence ID" value="NZ_WWCR01000064.1"/>
</dbReference>
<evidence type="ECO:0000313" key="4">
    <source>
        <dbReference type="Proteomes" id="UP000469734"/>
    </source>
</evidence>
<feature type="transmembrane region" description="Helical" evidence="1">
    <location>
        <begin position="331"/>
        <end position="347"/>
    </location>
</feature>
<reference evidence="3 4" key="1">
    <citation type="submission" date="2019-12" db="EMBL/GenBank/DDBJ databases">
        <title>Novel species isolated from a subtropical stream in China.</title>
        <authorList>
            <person name="Lu H."/>
        </authorList>
    </citation>
    <scope>NUCLEOTIDE SEQUENCE [LARGE SCALE GENOMIC DNA]</scope>
    <source>
        <strain evidence="3 4">FT134W</strain>
    </source>
</reference>
<keyword evidence="1" id="KW-0472">Membrane</keyword>
<sequence>MSSQKLNDLIKAAVAGGILPSDATPTSTAHPWPVVLMTGLGAWLAAIPFVAVLFITLGSPLERGSLTYTVGVLILGTALFLLRSRHTPEFVEQLGFPALLVAGVLLAFGFYRDLSTVLASAALMLVILGAAWAVPQLWLRTLLGALACAAFAMMFGEDRLFWRGNWQNGLYCAALVWTATVAWADARPVSGTTAEEAMALDAIASGWAAMLLLGLAYSTGQSFMIGVLAEPFQVAVDFSDAPLSRILSLLLAVAGAAWLAWHWPACRTPRMLLAALLLLALCWMMPPLGAALLVLAICATSARPILATTAAVSAAWIVGCIYYQLALPLTTKAILMAASGAAFGLIGWSSRPRGMRSAAQPGRIPKLMALTLLAVLVVVNGGIWQKEQLIRSGRTVFIALAPVDPRSLMQGDYMRLNFSSPDLNVVGRHVKVVAAIDDRGIAVIRRAASEGPPATNEILIELVNTQSGLQPASNAWYFKEGEGKRWEQAKYGEFRIDSNGHALLVNLRGANLELL</sequence>
<gene>
    <name evidence="3" type="ORF">GTP56_28420</name>
</gene>
<feature type="transmembrane region" description="Helical" evidence="1">
    <location>
        <begin position="305"/>
        <end position="325"/>
    </location>
</feature>
<dbReference type="Proteomes" id="UP000469734">
    <property type="component" value="Unassembled WGS sequence"/>
</dbReference>
<dbReference type="AlphaFoldDB" id="A0A7X4H6B7"/>
<feature type="transmembrane region" description="Helical" evidence="1">
    <location>
        <begin position="94"/>
        <end position="111"/>
    </location>
</feature>
<feature type="transmembrane region" description="Helical" evidence="1">
    <location>
        <begin position="241"/>
        <end position="261"/>
    </location>
</feature>
<feature type="transmembrane region" description="Helical" evidence="1">
    <location>
        <begin position="206"/>
        <end position="229"/>
    </location>
</feature>
<feature type="transmembrane region" description="Helical" evidence="1">
    <location>
        <begin position="138"/>
        <end position="156"/>
    </location>
</feature>
<evidence type="ECO:0000259" key="2">
    <source>
        <dbReference type="Pfam" id="PF14351"/>
    </source>
</evidence>
<dbReference type="Pfam" id="PF14351">
    <property type="entry name" value="DUF4401"/>
    <property type="match status" value="1"/>
</dbReference>
<comment type="caution">
    <text evidence="3">The sequence shown here is derived from an EMBL/GenBank/DDBJ whole genome shotgun (WGS) entry which is preliminary data.</text>
</comment>
<feature type="domain" description="DUF4401" evidence="2">
    <location>
        <begin position="31"/>
        <end position="348"/>
    </location>
</feature>
<feature type="transmembrane region" description="Helical" evidence="1">
    <location>
        <begin position="273"/>
        <end position="298"/>
    </location>
</feature>
<accession>A0A7X4H6B7</accession>
<feature type="transmembrane region" description="Helical" evidence="1">
    <location>
        <begin position="367"/>
        <end position="384"/>
    </location>
</feature>
<organism evidence="3 4">
    <name type="scientific">Duganella margarita</name>
    <dbReference type="NCBI Taxonomy" id="2692170"/>
    <lineage>
        <taxon>Bacteria</taxon>
        <taxon>Pseudomonadati</taxon>
        <taxon>Pseudomonadota</taxon>
        <taxon>Betaproteobacteria</taxon>
        <taxon>Burkholderiales</taxon>
        <taxon>Oxalobacteraceae</taxon>
        <taxon>Telluria group</taxon>
        <taxon>Duganella</taxon>
    </lineage>
</organism>
<evidence type="ECO:0000256" key="1">
    <source>
        <dbReference type="SAM" id="Phobius"/>
    </source>
</evidence>
<name>A0A7X4H6B7_9BURK</name>
<dbReference type="Pfam" id="PF14345">
    <property type="entry name" value="GDYXXLXY"/>
    <property type="match status" value="1"/>
</dbReference>